<protein>
    <submittedName>
        <fullName evidence="1">Uncharacterized protein</fullName>
    </submittedName>
</protein>
<keyword evidence="2" id="KW-1185">Reference proteome</keyword>
<dbReference type="EMBL" id="JAIVFL010000001">
    <property type="protein sequence ID" value="MCI4676757.1"/>
    <property type="molecule type" value="Genomic_DNA"/>
</dbReference>
<dbReference type="RefSeq" id="WP_243072914.1">
    <property type="nucleotide sequence ID" value="NZ_JAIVFL010000001.1"/>
</dbReference>
<dbReference type="Proteomes" id="UP001139068">
    <property type="component" value="Unassembled WGS sequence"/>
</dbReference>
<organism evidence="1 2">
    <name type="scientific">Candidatus Mycolicibacterium alkanivorans</name>
    <dbReference type="NCBI Taxonomy" id="2954114"/>
    <lineage>
        <taxon>Bacteria</taxon>
        <taxon>Bacillati</taxon>
        <taxon>Actinomycetota</taxon>
        <taxon>Actinomycetes</taxon>
        <taxon>Mycobacteriales</taxon>
        <taxon>Mycobacteriaceae</taxon>
        <taxon>Mycolicibacterium</taxon>
    </lineage>
</organism>
<evidence type="ECO:0000313" key="1">
    <source>
        <dbReference type="EMBL" id="MCI4676757.1"/>
    </source>
</evidence>
<reference evidence="1" key="1">
    <citation type="journal article" date="2022" name="ISME J.">
        <title>Identification of active gaseous-alkane degraders at natural gas seeps.</title>
        <authorList>
            <person name="Farhan Ul Haque M."/>
            <person name="Hernandez M."/>
            <person name="Crombie A.T."/>
            <person name="Murrell J.C."/>
        </authorList>
    </citation>
    <scope>NUCLEOTIDE SEQUENCE</scope>
    <source>
        <strain evidence="1">ANDR5</strain>
    </source>
</reference>
<accession>A0ABS9Z092</accession>
<proteinExistence type="predicted"/>
<comment type="caution">
    <text evidence="1">The sequence shown here is derived from an EMBL/GenBank/DDBJ whole genome shotgun (WGS) entry which is preliminary data.</text>
</comment>
<gene>
    <name evidence="1" type="ORF">K9U37_18480</name>
</gene>
<evidence type="ECO:0000313" key="2">
    <source>
        <dbReference type="Proteomes" id="UP001139068"/>
    </source>
</evidence>
<sequence length="52" mass="5521">MDIYTGDNGVAGMVHRAWTLRAIVAAHAAAAAQRKRRANAAPTLASVDRSFI</sequence>
<name>A0ABS9Z092_9MYCO</name>